<sequence>MDDSVIRMLRGALYPHITDYTMEVKYESEDDDLEIIERVTDTMKLLLSNNDEKMEQPDQPMLPTISLFDPTFEEPRDTVIKAGPRQQLPEIPTPKLLQAPHNIPSLFPEANAVVYLLMSPETIQRNHTAVVLRGKYVHGPVELSIPIERLLGESQTIHQLAARKVTQDLEEGRGWVYDAKEDHGACLKDRDPSLFDDIVKRQAVRLGQQFQVANRRCSETSQQPSRHPPGVDLMTRPADDSRSTYDRHRSLFPAPQQKLSKVQWRSCSTIKKEPRNHTIVRTREKKQGHFIFHFPFSIFHFPFSMNSVPLVTDTISVALSESYSRKSFEEDWTGASSEKIVLRIIELQQIDGTWMSLPDLEPVLGFKVPQDVFNVQRDTNGQKMWITLIVLGFLEHTMAREADVWKHDVVKTKMWLINMEGQCVQEFE</sequence>
<evidence type="ECO:0000256" key="1">
    <source>
        <dbReference type="SAM" id="MobiDB-lite"/>
    </source>
</evidence>
<dbReference type="EMBL" id="CAJHIA010000033">
    <property type="protein sequence ID" value="CAD6449005.1"/>
    <property type="molecule type" value="Genomic_DNA"/>
</dbReference>
<comment type="caution">
    <text evidence="2">The sequence shown here is derived from an EMBL/GenBank/DDBJ whole genome shotgun (WGS) entry which is preliminary data.</text>
</comment>
<dbReference type="PANTHER" id="PTHR45737:SF6">
    <property type="entry name" value="VON WILLEBRAND FACTOR A DOMAIN-CONTAINING PROTEIN 5A"/>
    <property type="match status" value="1"/>
</dbReference>
<evidence type="ECO:0000313" key="3">
    <source>
        <dbReference type="Proteomes" id="UP000624404"/>
    </source>
</evidence>
<protein>
    <submittedName>
        <fullName evidence="2">E489d203-f31d-477f-b944-6504e5360cc2</fullName>
    </submittedName>
</protein>
<dbReference type="PANTHER" id="PTHR45737">
    <property type="entry name" value="VON WILLEBRAND FACTOR A DOMAIN-CONTAINING PROTEIN 5A"/>
    <property type="match status" value="1"/>
</dbReference>
<dbReference type="Proteomes" id="UP000624404">
    <property type="component" value="Unassembled WGS sequence"/>
</dbReference>
<name>A0A8H2W3L3_9HELO</name>
<feature type="region of interest" description="Disordered" evidence="1">
    <location>
        <begin position="216"/>
        <end position="244"/>
    </location>
</feature>
<dbReference type="OrthoDB" id="1729737at2759"/>
<gene>
    <name evidence="2" type="ORF">SCLTRI_LOCUS8800</name>
</gene>
<accession>A0A8H2W3L3</accession>
<dbReference type="AlphaFoldDB" id="A0A8H2W3L3"/>
<organism evidence="2 3">
    <name type="scientific">Sclerotinia trifoliorum</name>
    <dbReference type="NCBI Taxonomy" id="28548"/>
    <lineage>
        <taxon>Eukaryota</taxon>
        <taxon>Fungi</taxon>
        <taxon>Dikarya</taxon>
        <taxon>Ascomycota</taxon>
        <taxon>Pezizomycotina</taxon>
        <taxon>Leotiomycetes</taxon>
        <taxon>Helotiales</taxon>
        <taxon>Sclerotiniaceae</taxon>
        <taxon>Sclerotinia</taxon>
    </lineage>
</organism>
<keyword evidence="3" id="KW-1185">Reference proteome</keyword>
<proteinExistence type="predicted"/>
<reference evidence="2" key="1">
    <citation type="submission" date="2020-10" db="EMBL/GenBank/DDBJ databases">
        <authorList>
            <person name="Kusch S."/>
        </authorList>
    </citation>
    <scope>NUCLEOTIDE SEQUENCE</scope>
    <source>
        <strain evidence="2">SwB9</strain>
    </source>
</reference>
<evidence type="ECO:0000313" key="2">
    <source>
        <dbReference type="EMBL" id="CAD6449005.1"/>
    </source>
</evidence>